<dbReference type="Gene3D" id="3.60.15.10">
    <property type="entry name" value="Ribonuclease Z/Hydroxyacylglutathione hydrolase-like"/>
    <property type="match status" value="1"/>
</dbReference>
<dbReference type="EMBL" id="CCSB01000004">
    <property type="protein sequence ID" value="CDZ79112.1"/>
    <property type="molecule type" value="Genomic_DNA"/>
</dbReference>
<dbReference type="OrthoDB" id="9803916at2"/>
<evidence type="ECO:0000313" key="1">
    <source>
        <dbReference type="EMBL" id="CDZ79112.1"/>
    </source>
</evidence>
<proteinExistence type="predicted"/>
<dbReference type="Pfam" id="PF23023">
    <property type="entry name" value="Anti-Pycsar_Apyc1"/>
    <property type="match status" value="1"/>
</dbReference>
<name>A0A078L1I5_9GAMM</name>
<reference evidence="1 2" key="1">
    <citation type="submission" date="2014-06" db="EMBL/GenBank/DDBJ databases">
        <authorList>
            <person name="Urmite Genomes Urmite Genomes"/>
        </authorList>
    </citation>
    <scope>NUCLEOTIDE SEQUENCE [LARGE SCALE GENOMIC DNA]</scope>
</reference>
<dbReference type="InterPro" id="IPR036866">
    <property type="entry name" value="RibonucZ/Hydroxyglut_hydro"/>
</dbReference>
<protein>
    <submittedName>
        <fullName evidence="1">Ribonuclease Z</fullName>
    </submittedName>
</protein>
<gene>
    <name evidence="1" type="ORF">BN59_03429</name>
</gene>
<dbReference type="Proteomes" id="UP000044071">
    <property type="component" value="Unassembled WGS sequence"/>
</dbReference>
<dbReference type="SUPFAM" id="SSF56281">
    <property type="entry name" value="Metallo-hydrolase/oxidoreductase"/>
    <property type="match status" value="1"/>
</dbReference>
<evidence type="ECO:0000313" key="2">
    <source>
        <dbReference type="Proteomes" id="UP000044071"/>
    </source>
</evidence>
<keyword evidence="2" id="KW-1185">Reference proteome</keyword>
<dbReference type="GO" id="GO:0046872">
    <property type="term" value="F:metal ion binding"/>
    <property type="evidence" value="ECO:0007669"/>
    <property type="project" value="UniProtKB-KW"/>
</dbReference>
<dbReference type="eggNOG" id="COG1234">
    <property type="taxonomic scope" value="Bacteria"/>
</dbReference>
<dbReference type="STRING" id="1034943.BN59_03429"/>
<dbReference type="PANTHER" id="PTHR42663">
    <property type="entry name" value="HYDROLASE C777.06C-RELATED-RELATED"/>
    <property type="match status" value="1"/>
</dbReference>
<dbReference type="RefSeq" id="WP_044012272.1">
    <property type="nucleotide sequence ID" value="NZ_CCVW01000004.1"/>
</dbReference>
<sequence>MKLLFLGVSAAYCLNDGSFQSNMLLESSSGQKLLIDCGSDARRSLHAQGFNHSDIHAVYISHLHSDHTGGLEWLGFSRRFIDGKKSALFISPDQVEQLWQNVLRGGMSSVEDEEATLSSFFDLIPIENNSFIWENYQFKLIKTNHMISNGKIMPSYGLLISSKTENIFITTDTRFSPELNTVYEQATLIFQDCETSSRSSNQHARYDDLRNLSPDLKKKMWLYDYNEGELPNAQQDGFLGFVVRGQHFVF</sequence>
<dbReference type="GO" id="GO:0016787">
    <property type="term" value="F:hydrolase activity"/>
    <property type="evidence" value="ECO:0007669"/>
    <property type="project" value="UniProtKB-KW"/>
</dbReference>
<accession>A0A078L1I5</accession>
<dbReference type="PANTHER" id="PTHR42663:SF6">
    <property type="entry name" value="HYDROLASE C777.06C-RELATED"/>
    <property type="match status" value="1"/>
</dbReference>
<dbReference type="AlphaFoldDB" id="A0A078L1I5"/>
<organism evidence="1 2">
    <name type="scientific">Legionella massiliensis</name>
    <dbReference type="NCBI Taxonomy" id="1034943"/>
    <lineage>
        <taxon>Bacteria</taxon>
        <taxon>Pseudomonadati</taxon>
        <taxon>Pseudomonadota</taxon>
        <taxon>Gammaproteobacteria</taxon>
        <taxon>Legionellales</taxon>
        <taxon>Legionellaceae</taxon>
        <taxon>Legionella</taxon>
    </lineage>
</organism>